<evidence type="ECO:0000256" key="1">
    <source>
        <dbReference type="SAM" id="MobiDB-lite"/>
    </source>
</evidence>
<sequence>MSACQWARYTQTRSGRVYAQCQPEVWEDPLAFDLISAWRAADAREDTDLLDLDQGESPCLPTRHLPIHVLVNRCLDSIDRRYVDAIRSRHLDAVDPRCVEELVDGRYLDAVYEQYVDADGVDPRRVDPVNPRIDDVDPRRVDPVNPRIDDVSPQRVDPVNPRVNAVSP</sequence>
<name>A0A8H7XMW0_PSICU</name>
<accession>A0A8H7XMW0</accession>
<dbReference type="EMBL" id="JAFIQS010000018">
    <property type="protein sequence ID" value="KAG5162583.1"/>
    <property type="molecule type" value="Genomic_DNA"/>
</dbReference>
<protein>
    <submittedName>
        <fullName evidence="2">Uncharacterized protein</fullName>
    </submittedName>
</protein>
<evidence type="ECO:0000313" key="2">
    <source>
        <dbReference type="EMBL" id="KAG5162583.1"/>
    </source>
</evidence>
<feature type="compositionally biased region" description="Basic and acidic residues" evidence="1">
    <location>
        <begin position="123"/>
        <end position="152"/>
    </location>
</feature>
<feature type="region of interest" description="Disordered" evidence="1">
    <location>
        <begin position="123"/>
        <end position="168"/>
    </location>
</feature>
<proteinExistence type="predicted"/>
<comment type="caution">
    <text evidence="2">The sequence shown here is derived from an EMBL/GenBank/DDBJ whole genome shotgun (WGS) entry which is preliminary data.</text>
</comment>
<gene>
    <name evidence="2" type="ORF">JR316_012468</name>
</gene>
<dbReference type="AlphaFoldDB" id="A0A8H7XMW0"/>
<organism evidence="2">
    <name type="scientific">Psilocybe cubensis</name>
    <name type="common">Psychedelic mushroom</name>
    <name type="synonym">Stropharia cubensis</name>
    <dbReference type="NCBI Taxonomy" id="181762"/>
    <lineage>
        <taxon>Eukaryota</taxon>
        <taxon>Fungi</taxon>
        <taxon>Dikarya</taxon>
        <taxon>Basidiomycota</taxon>
        <taxon>Agaricomycotina</taxon>
        <taxon>Agaricomycetes</taxon>
        <taxon>Agaricomycetidae</taxon>
        <taxon>Agaricales</taxon>
        <taxon>Agaricineae</taxon>
        <taxon>Strophariaceae</taxon>
        <taxon>Psilocybe</taxon>
    </lineage>
</organism>
<reference evidence="2" key="1">
    <citation type="submission" date="2021-02" db="EMBL/GenBank/DDBJ databases">
        <title>Psilocybe cubensis genome.</title>
        <authorList>
            <person name="Mckernan K.J."/>
            <person name="Crawford S."/>
            <person name="Trippe A."/>
            <person name="Kane L.T."/>
            <person name="Mclaughlin S."/>
        </authorList>
    </citation>
    <scope>NUCLEOTIDE SEQUENCE [LARGE SCALE GENOMIC DNA]</scope>
    <source>
        <strain evidence="2">MGC-MH-2018</strain>
    </source>
</reference>